<dbReference type="InterPro" id="IPR018769">
    <property type="entry name" value="VgrG2_DUF2345"/>
</dbReference>
<feature type="domain" description="Putative type VI secretion system Rhs element associated Vgr" evidence="4">
    <location>
        <begin position="174"/>
        <end position="279"/>
    </location>
</feature>
<dbReference type="InterPro" id="IPR017847">
    <property type="entry name" value="T6SS_RhsGE_Vgr_subset"/>
</dbReference>
<dbReference type="Pfam" id="PF04717">
    <property type="entry name" value="Phage_base_V"/>
    <property type="match status" value="1"/>
</dbReference>
<dbReference type="Proteomes" id="UP000192761">
    <property type="component" value="Unassembled WGS sequence"/>
</dbReference>
<evidence type="ECO:0000313" key="5">
    <source>
        <dbReference type="EMBL" id="SMC29956.1"/>
    </source>
</evidence>
<feature type="domain" description="DUF2345" evidence="3">
    <location>
        <begin position="307"/>
        <end position="455"/>
    </location>
</feature>
<dbReference type="InterPro" id="IPR037026">
    <property type="entry name" value="Vgr_OB-fold_dom_sf"/>
</dbReference>
<evidence type="ECO:0000256" key="1">
    <source>
        <dbReference type="ARBA" id="ARBA00005558"/>
    </source>
</evidence>
<evidence type="ECO:0000313" key="6">
    <source>
        <dbReference type="Proteomes" id="UP000192761"/>
    </source>
</evidence>
<dbReference type="Pfam" id="PF13296">
    <property type="entry name" value="T6SS_Vgr"/>
    <property type="match status" value="1"/>
</dbReference>
<dbReference type="STRING" id="1121001.SAMN02745857_04299"/>
<name>A0A1W1Y1C9_9NEIS</name>
<keyword evidence="6" id="KW-1185">Reference proteome</keyword>
<dbReference type="AlphaFoldDB" id="A0A1W1Y1C9"/>
<dbReference type="Pfam" id="PF10106">
    <property type="entry name" value="DUF2345"/>
    <property type="match status" value="1"/>
</dbReference>
<dbReference type="SUPFAM" id="SSF69255">
    <property type="entry name" value="gp5 N-terminal domain-like"/>
    <property type="match status" value="1"/>
</dbReference>
<dbReference type="RefSeq" id="WP_139799047.1">
    <property type="nucleotide sequence ID" value="NZ_FWXD01000056.1"/>
</dbReference>
<dbReference type="NCBIfam" id="TIGR03361">
    <property type="entry name" value="VI_Rhs_Vgr"/>
    <property type="match status" value="1"/>
</dbReference>
<dbReference type="SUPFAM" id="SSF69349">
    <property type="entry name" value="Phage fibre proteins"/>
    <property type="match status" value="1"/>
</dbReference>
<dbReference type="InterPro" id="IPR006533">
    <property type="entry name" value="T6SS_Vgr_RhsGE"/>
</dbReference>
<proteinExistence type="inferred from homology"/>
<dbReference type="Gene3D" id="2.40.50.230">
    <property type="entry name" value="Gp5 N-terminal domain"/>
    <property type="match status" value="1"/>
</dbReference>
<feature type="domain" description="Gp5/Type VI secretion system Vgr protein OB-fold" evidence="2">
    <location>
        <begin position="76"/>
        <end position="140"/>
    </location>
</feature>
<dbReference type="InterPro" id="IPR028244">
    <property type="entry name" value="T6SS_Rhs_Vgr_dom"/>
</dbReference>
<evidence type="ECO:0000259" key="2">
    <source>
        <dbReference type="Pfam" id="PF04717"/>
    </source>
</evidence>
<dbReference type="InterPro" id="IPR006531">
    <property type="entry name" value="Gp5/Vgr_OB"/>
</dbReference>
<dbReference type="EMBL" id="FWXD01000056">
    <property type="protein sequence ID" value="SMC29956.1"/>
    <property type="molecule type" value="Genomic_DNA"/>
</dbReference>
<dbReference type="OrthoDB" id="8572364at2"/>
<protein>
    <submittedName>
        <fullName evidence="5">Rhs element Vgr protein</fullName>
    </submittedName>
</protein>
<evidence type="ECO:0000259" key="4">
    <source>
        <dbReference type="Pfam" id="PF13296"/>
    </source>
</evidence>
<gene>
    <name evidence="5" type="ORF">SAMN02745857_04299</name>
</gene>
<reference evidence="5 6" key="1">
    <citation type="submission" date="2017-04" db="EMBL/GenBank/DDBJ databases">
        <authorList>
            <person name="Afonso C.L."/>
            <person name="Miller P.J."/>
            <person name="Scott M.A."/>
            <person name="Spackman E."/>
            <person name="Goraichik I."/>
            <person name="Dimitrov K.M."/>
            <person name="Suarez D.L."/>
            <person name="Swayne D.E."/>
        </authorList>
    </citation>
    <scope>NUCLEOTIDE SEQUENCE [LARGE SCALE GENOMIC DNA]</scope>
    <source>
        <strain evidence="5 6">DSM 23236</strain>
    </source>
</reference>
<organism evidence="5 6">
    <name type="scientific">Andreprevotia lacus DSM 23236</name>
    <dbReference type="NCBI Taxonomy" id="1121001"/>
    <lineage>
        <taxon>Bacteria</taxon>
        <taxon>Pseudomonadati</taxon>
        <taxon>Pseudomonadota</taxon>
        <taxon>Betaproteobacteria</taxon>
        <taxon>Neisseriales</taxon>
        <taxon>Chitinibacteraceae</taxon>
        <taxon>Andreprevotia</taxon>
    </lineage>
</organism>
<accession>A0A1W1Y1C9</accession>
<comment type="similarity">
    <text evidence="1">Belongs to the VgrG protein family.</text>
</comment>
<dbReference type="NCBIfam" id="TIGR01646">
    <property type="entry name" value="vgr_GE"/>
    <property type="match status" value="1"/>
</dbReference>
<evidence type="ECO:0000259" key="3">
    <source>
        <dbReference type="Pfam" id="PF10106"/>
    </source>
</evidence>
<feature type="non-terminal residue" evidence="5">
    <location>
        <position position="1"/>
    </location>
</feature>
<sequence>SEYLILSTDFEMAEVSQESQAGGEGQDFKVEVRFEAYPTQGTPYFRPLLTQSKPHIYGPHSARVVGPAGVPIFTDSYGRVKVQFHWDRYGKRDANSSCWVRVASPFSGNQMGMMNLPRIGQEVLIEFIGGDPDLPVCTAQVHNQFNMPAWRLPEQLALSGFRSRELLPSDGNSAGSRSNHLILDDTNGQIQTQLKSDHDHSQLSLGHITRVEDVLGRKDFRGQGFELRTDGHGAIRSEKGLLITTQAREQAANHITDMAETTDRLDEAQDLHETYAKVAQICKAQIVDDDQKAIAGLIKKQNKQIKGDGPLKEFTTPHMVLSSPVGIATTTPLTTHISSGEDIALTSHKNLSFVSGKNWFASVAERISLFVHKAGMKLFASEGKIEIQAQHSNVEILAQKVIELLSDEDWVRITGKKGVMITGGGSYIKLTADGIEHGTQGNWTAYAADHAMPGPRSAPMPHFEAKKVCVECLMKAAKKGSALVTF</sequence>